<name>A0A2A2K026_9BILA</name>
<feature type="compositionally biased region" description="Basic and acidic residues" evidence="1">
    <location>
        <begin position="325"/>
        <end position="334"/>
    </location>
</feature>
<organism evidence="2 3">
    <name type="scientific">Diploscapter pachys</name>
    <dbReference type="NCBI Taxonomy" id="2018661"/>
    <lineage>
        <taxon>Eukaryota</taxon>
        <taxon>Metazoa</taxon>
        <taxon>Ecdysozoa</taxon>
        <taxon>Nematoda</taxon>
        <taxon>Chromadorea</taxon>
        <taxon>Rhabditida</taxon>
        <taxon>Rhabditina</taxon>
        <taxon>Rhabditomorpha</taxon>
        <taxon>Rhabditoidea</taxon>
        <taxon>Rhabditidae</taxon>
        <taxon>Diploscapter</taxon>
    </lineage>
</organism>
<comment type="caution">
    <text evidence="2">The sequence shown here is derived from an EMBL/GenBank/DDBJ whole genome shotgun (WGS) entry which is preliminary data.</text>
</comment>
<evidence type="ECO:0000256" key="1">
    <source>
        <dbReference type="SAM" id="MobiDB-lite"/>
    </source>
</evidence>
<sequence length="661" mass="73285">MTRPISSGPMQLDGLLLRLPVGRRRDRDGRRRAIDLGDDVARDVGRRRCVLDRVRRQHQVDLLRRHDRAQRRVILGDDLFQRIGLRLDRGVLRGFDAGLRGSLGVAHLLGDRRVRFGRGGFRLADLAVLVGVEDATQLRVQRVLRRSGLIQLRLVGRADLRVGGFERLRAEDRSVGLRRGDASGLRRGATGEQGDRSRGDRHGARLGNELGIVALLGDERLGEVDTQRTERRRPVDADADADARRRAAAVIGFLERRDRLIECDGIRLAARTCAARDRRIADRTGRRTQRRRGRAVRRVGVVIELATRRVGQQPLDRQHRHVARRIGDRREARGRQRLGQAPQAARLDVDRGTQAQFARAGAQRDLQLGADQVIGTAAQRVVDDLIAIGDEDLLAVRVRRIGLTLHARADATDVEAAELRFTEVEAIGDADAVDAGATALFQRMDIAALTDDRADEAAADVPELRPFDARTDILHVTAQAREVLVEGEALARGRTQAAVEAVVDQRVADGRRPAVADCFAEVTARLQRIANAVGEIGRRIETDLIVGQAIAAGERPIFGQRHARTHLEPGRHLRIGRLALRADIVERVEVAAEHVDADRDVLVEQIRLGEAQLDRLRIGRIVHARAQHLALAAEIVLRDVRLDDEAFEAGIADRQLQFAGC</sequence>
<feature type="region of interest" description="Disordered" evidence="1">
    <location>
        <begin position="180"/>
        <end position="203"/>
    </location>
</feature>
<dbReference type="AlphaFoldDB" id="A0A2A2K026"/>
<gene>
    <name evidence="2" type="ORF">WR25_05932</name>
</gene>
<dbReference type="EMBL" id="LIAE01009956">
    <property type="protein sequence ID" value="PAV67305.1"/>
    <property type="molecule type" value="Genomic_DNA"/>
</dbReference>
<reference evidence="2 3" key="1">
    <citation type="journal article" date="2017" name="Curr. Biol.">
        <title>Genome architecture and evolution of a unichromosomal asexual nematode.</title>
        <authorList>
            <person name="Fradin H."/>
            <person name="Zegar C."/>
            <person name="Gutwein M."/>
            <person name="Lucas J."/>
            <person name="Kovtun M."/>
            <person name="Corcoran D."/>
            <person name="Baugh L.R."/>
            <person name="Kiontke K."/>
            <person name="Gunsalus K."/>
            <person name="Fitch D.H."/>
            <person name="Piano F."/>
        </authorList>
    </citation>
    <scope>NUCLEOTIDE SEQUENCE [LARGE SCALE GENOMIC DNA]</scope>
    <source>
        <strain evidence="2">PF1309</strain>
    </source>
</reference>
<accession>A0A2A2K026</accession>
<feature type="region of interest" description="Disordered" evidence="1">
    <location>
        <begin position="313"/>
        <end position="345"/>
    </location>
</feature>
<proteinExistence type="predicted"/>
<dbReference type="Proteomes" id="UP000218231">
    <property type="component" value="Unassembled WGS sequence"/>
</dbReference>
<protein>
    <submittedName>
        <fullName evidence="2">Uncharacterized protein</fullName>
    </submittedName>
</protein>
<keyword evidence="3" id="KW-1185">Reference proteome</keyword>
<evidence type="ECO:0000313" key="3">
    <source>
        <dbReference type="Proteomes" id="UP000218231"/>
    </source>
</evidence>
<feature type="compositionally biased region" description="Basic and acidic residues" evidence="1">
    <location>
        <begin position="193"/>
        <end position="203"/>
    </location>
</feature>
<evidence type="ECO:0000313" key="2">
    <source>
        <dbReference type="EMBL" id="PAV67305.1"/>
    </source>
</evidence>